<keyword evidence="10" id="KW-0436">Ligase</keyword>
<dbReference type="NCBIfam" id="NF008292">
    <property type="entry name" value="PRK11072.1"/>
    <property type="match status" value="1"/>
</dbReference>
<dbReference type="SUPFAM" id="SSF81301">
    <property type="entry name" value="Nucleotidyltransferase"/>
    <property type="match status" value="2"/>
</dbReference>
<feature type="domain" description="PII-uridylyltransferase/Glutamine-synthetase adenylyltransferase" evidence="9">
    <location>
        <begin position="810"/>
        <end position="905"/>
    </location>
</feature>
<dbReference type="Gene3D" id="1.20.120.330">
    <property type="entry name" value="Nucleotidyltransferases domain 2"/>
    <property type="match status" value="2"/>
</dbReference>
<evidence type="ECO:0000256" key="6">
    <source>
        <dbReference type="ARBA" id="ARBA00023268"/>
    </source>
</evidence>
<feature type="domain" description="Glutamate-ammonia ligase adenylyltransferase repeated" evidence="8">
    <location>
        <begin position="553"/>
        <end position="788"/>
    </location>
</feature>
<name>D8IPB6_HERSS</name>
<dbReference type="InterPro" id="IPR043519">
    <property type="entry name" value="NT_sf"/>
</dbReference>
<feature type="region of interest" description="Adenylyl removase" evidence="7">
    <location>
        <begin position="1"/>
        <end position="442"/>
    </location>
</feature>
<keyword evidence="6 7" id="KW-0511">Multifunctional enzyme</keyword>
<accession>D8IPB6</accession>
<keyword evidence="1 7" id="KW-0808">Transferase</keyword>
<dbReference type="PANTHER" id="PTHR30621:SF0">
    <property type="entry name" value="BIFUNCTIONAL GLUTAMINE SYNTHETASE ADENYLYLTRANSFERASE_ADENYLYL-REMOVING ENZYME"/>
    <property type="match status" value="1"/>
</dbReference>
<dbReference type="Pfam" id="PF08335">
    <property type="entry name" value="GlnD_UR_UTase"/>
    <property type="match status" value="2"/>
</dbReference>
<gene>
    <name evidence="7 10" type="primary">glnE</name>
    <name evidence="10" type="ordered locus">Hsero_1420</name>
</gene>
<dbReference type="SMR" id="D8IPB6"/>
<dbReference type="Gene3D" id="1.20.120.1510">
    <property type="match status" value="1"/>
</dbReference>
<dbReference type="OrthoDB" id="9759366at2"/>
<feature type="domain" description="Glutamate-ammonia ligase adenylyltransferase repeated" evidence="8">
    <location>
        <begin position="79"/>
        <end position="267"/>
    </location>
</feature>
<dbReference type="GO" id="GO:0047388">
    <property type="term" value="F:[glutamine synthetase]-adenylyl-L-tyrosine phosphorylase activity"/>
    <property type="evidence" value="ECO:0007669"/>
    <property type="project" value="UniProtKB-EC"/>
</dbReference>
<dbReference type="InterPro" id="IPR013546">
    <property type="entry name" value="PII_UdlTrfase/GS_AdlTrfase"/>
</dbReference>
<dbReference type="EC" id="2.7.7.89" evidence="7"/>
<evidence type="ECO:0000256" key="7">
    <source>
        <dbReference type="HAMAP-Rule" id="MF_00802"/>
    </source>
</evidence>
<keyword evidence="11" id="KW-1185">Reference proteome</keyword>
<keyword evidence="3 7" id="KW-0547">Nucleotide-binding</keyword>
<comment type="catalytic activity">
    <reaction evidence="7">
        <text>[glutamine synthetase]-O(4)-(5'-adenylyl)-L-tyrosine + phosphate = [glutamine synthetase]-L-tyrosine + ADP</text>
        <dbReference type="Rhea" id="RHEA:43716"/>
        <dbReference type="Rhea" id="RHEA-COMP:10660"/>
        <dbReference type="Rhea" id="RHEA-COMP:10661"/>
        <dbReference type="ChEBI" id="CHEBI:43474"/>
        <dbReference type="ChEBI" id="CHEBI:46858"/>
        <dbReference type="ChEBI" id="CHEBI:83624"/>
        <dbReference type="ChEBI" id="CHEBI:456216"/>
        <dbReference type="EC" id="2.7.7.89"/>
    </reaction>
</comment>
<evidence type="ECO:0000313" key="11">
    <source>
        <dbReference type="Proteomes" id="UP000000329"/>
    </source>
</evidence>
<dbReference type="EMBL" id="CP002039">
    <property type="protein sequence ID" value="ADJ62936.1"/>
    <property type="molecule type" value="Genomic_DNA"/>
</dbReference>
<dbReference type="GO" id="GO:0016874">
    <property type="term" value="F:ligase activity"/>
    <property type="evidence" value="ECO:0007669"/>
    <property type="project" value="UniProtKB-KW"/>
</dbReference>
<dbReference type="HAMAP" id="MF_00802">
    <property type="entry name" value="GlnE"/>
    <property type="match status" value="1"/>
</dbReference>
<dbReference type="GO" id="GO:0005829">
    <property type="term" value="C:cytosol"/>
    <property type="evidence" value="ECO:0007669"/>
    <property type="project" value="TreeGrafter"/>
</dbReference>
<evidence type="ECO:0000313" key="10">
    <source>
        <dbReference type="EMBL" id="ADJ62936.1"/>
    </source>
</evidence>
<evidence type="ECO:0000256" key="2">
    <source>
        <dbReference type="ARBA" id="ARBA00022695"/>
    </source>
</evidence>
<keyword evidence="5 7" id="KW-0460">Magnesium</keyword>
<dbReference type="InterPro" id="IPR005190">
    <property type="entry name" value="GlnE_rpt_dom"/>
</dbReference>
<dbReference type="EC" id="2.7.7.42" evidence="7"/>
<organism evidence="10 11">
    <name type="scientific">Herbaspirillum seropedicae (strain SmR1)</name>
    <dbReference type="NCBI Taxonomy" id="757424"/>
    <lineage>
        <taxon>Bacteria</taxon>
        <taxon>Pseudomonadati</taxon>
        <taxon>Pseudomonadota</taxon>
        <taxon>Betaproteobacteria</taxon>
        <taxon>Burkholderiales</taxon>
        <taxon>Oxalobacteraceae</taxon>
        <taxon>Herbaspirillum</taxon>
    </lineage>
</organism>
<dbReference type="FunFam" id="1.20.120.330:FF:000005">
    <property type="entry name" value="Bifunctional glutamine synthetase adenylyltransferase/adenylyl-removing enzyme"/>
    <property type="match status" value="1"/>
</dbReference>
<dbReference type="HOGENOM" id="CLU_006233_0_1_4"/>
<dbReference type="KEGG" id="hse:Hsero_1420"/>
<proteinExistence type="inferred from homology"/>
<dbReference type="CDD" id="cd05401">
    <property type="entry name" value="NT_GlnE_GlnD_like"/>
    <property type="match status" value="2"/>
</dbReference>
<comment type="cofactor">
    <cofactor evidence="7">
        <name>Mg(2+)</name>
        <dbReference type="ChEBI" id="CHEBI:18420"/>
    </cofactor>
</comment>
<evidence type="ECO:0000256" key="3">
    <source>
        <dbReference type="ARBA" id="ARBA00022741"/>
    </source>
</evidence>
<evidence type="ECO:0000259" key="9">
    <source>
        <dbReference type="Pfam" id="PF08335"/>
    </source>
</evidence>
<feature type="domain" description="PII-uridylyltransferase/Glutamine-synthetase adenylyltransferase" evidence="9">
    <location>
        <begin position="295"/>
        <end position="437"/>
    </location>
</feature>
<keyword evidence="4 7" id="KW-0067">ATP-binding</keyword>
<protein>
    <recommendedName>
        <fullName evidence="7">Bifunctional glutamine synthetase adenylyltransferase/adenylyl-removing enzyme</fullName>
    </recommendedName>
    <alternativeName>
        <fullName evidence="7">ATP:glutamine synthetase adenylyltransferase</fullName>
    </alternativeName>
    <alternativeName>
        <fullName evidence="7">ATase</fullName>
    </alternativeName>
    <domain>
        <recommendedName>
            <fullName evidence="7">Glutamine synthetase adenylyl-L-tyrosine phosphorylase</fullName>
            <ecNumber evidence="7">2.7.7.89</ecNumber>
        </recommendedName>
        <alternativeName>
            <fullName evidence="7">Adenylyl removase</fullName>
            <shortName evidence="7">AR</shortName>
            <shortName evidence="7">AT-N</shortName>
        </alternativeName>
    </domain>
    <domain>
        <recommendedName>
            <fullName evidence="7">Glutamine synthetase adenylyl transferase</fullName>
            <ecNumber evidence="7">2.7.7.42</ecNumber>
        </recommendedName>
        <alternativeName>
            <fullName evidence="7">Adenylyl transferase</fullName>
            <shortName evidence="7">AT</shortName>
            <shortName evidence="7">AT-C</shortName>
        </alternativeName>
    </domain>
</protein>
<dbReference type="InterPro" id="IPR023057">
    <property type="entry name" value="GlnE"/>
</dbReference>
<feature type="region of interest" description="Adenylyl transferase" evidence="7">
    <location>
        <begin position="453"/>
        <end position="927"/>
    </location>
</feature>
<evidence type="ECO:0000259" key="8">
    <source>
        <dbReference type="Pfam" id="PF03710"/>
    </source>
</evidence>
<evidence type="ECO:0000256" key="4">
    <source>
        <dbReference type="ARBA" id="ARBA00022840"/>
    </source>
</evidence>
<dbReference type="AlphaFoldDB" id="D8IPB6"/>
<comment type="similarity">
    <text evidence="7">Belongs to the GlnE family.</text>
</comment>
<comment type="catalytic activity">
    <reaction evidence="7">
        <text>[glutamine synthetase]-L-tyrosine + ATP = [glutamine synthetase]-O(4)-(5'-adenylyl)-L-tyrosine + diphosphate</text>
        <dbReference type="Rhea" id="RHEA:18589"/>
        <dbReference type="Rhea" id="RHEA-COMP:10660"/>
        <dbReference type="Rhea" id="RHEA-COMP:10661"/>
        <dbReference type="ChEBI" id="CHEBI:30616"/>
        <dbReference type="ChEBI" id="CHEBI:33019"/>
        <dbReference type="ChEBI" id="CHEBI:46858"/>
        <dbReference type="ChEBI" id="CHEBI:83624"/>
        <dbReference type="EC" id="2.7.7.42"/>
    </reaction>
</comment>
<sequence>MAAGFPSFTLCCGAFQTLMPVFSPAHHRSLVEASSSRYYTRWTQADPARPALVAAAAAAGALDRAFLQQRLEHDLASGLSLPAAMRRLRNLVICTLITRDLDGRGDLDEVVTTMTGFADFAVQTHLAALMQEQTALYGLPIGEESGRPQEMIVLGMGKLGGGELNVSSDIDLIFVYPEDGDTRAEAGQKSLSNHEFFVRLGKKLIGALAEITEDGFTFRVDMALRPNGNSGPLVASFNMVEEYLVRQGREWERYAWTKARALTGTPEDIATLEAISRPFIFRRYLDYGSIDALRSMHGQIRAEVKRQEALHPDRSNNVKLGRGGIREIEFTSQVFQLIRGGRDAELRDRSTRTTLRTLAAKDLLAPEVVEQLLHAYTFLRNLEHRLQYLEDAQTHTLPVNPDDLLLVARMMGYEEPAALLHELERQRAIVAAQFDAIFADKQSEADNDGPSVSVSDNDNLEGLADALRLVGFPEADIADGARRLHLTWQSPRMQSLPEASRNRLNTVINTSLPLLAALHYDQLPALGRLLDLLEAIARRAAYLALLTEYPYALQRLVRMIGASGWAATYLTRHPLLLDELLDDRNLKAASDWAAFAENCRRQLATAEGDTERQLDILRELHHAEQFRLLAQDLEGDLSVEKLADELSALADVLVQVTIEAVWQTVAQRHREVPQFAVIAYGKLGGKELGYASDLDVVFLYDDEDQDAPGLYAKLAQRFITWMTSHTPAGTLFDIDIALRPDGASGLLVSPLSSFEKYQLNAAWIWEHQALTRARFCAGDTAIGERFEALRERVLRQPRDPARLEEEVLSMRRRMREAHPNRSTMFDLKHDEGGMIDIEFMVQYLVLRHASDHPQLTGDIGNIALLKLAGQLGLIDALLADEAANAYRLFRKLQHQIRLQGSERAHIDAIRVEHERACVIRLWQQVFG</sequence>
<dbReference type="GO" id="GO:0005524">
    <property type="term" value="F:ATP binding"/>
    <property type="evidence" value="ECO:0007669"/>
    <property type="project" value="UniProtKB-UniRule"/>
</dbReference>
<dbReference type="Gene3D" id="3.30.460.10">
    <property type="entry name" value="Beta Polymerase, domain 2"/>
    <property type="match status" value="2"/>
</dbReference>
<dbReference type="GO" id="GO:0008882">
    <property type="term" value="F:[glutamate-ammonia-ligase] adenylyltransferase activity"/>
    <property type="evidence" value="ECO:0007669"/>
    <property type="project" value="UniProtKB-UniRule"/>
</dbReference>
<comment type="function">
    <text evidence="7">Involved in the regulation of glutamine synthetase GlnA, a key enzyme in the process to assimilate ammonia. When cellular nitrogen levels are high, the C-terminal adenylyl transferase (AT) inactivates GlnA by covalent transfer of an adenylyl group from ATP to specific tyrosine residue of GlnA, thus reducing its activity. Conversely, when nitrogen levels are low, the N-terminal adenylyl removase (AR) activates GlnA by removing the adenylyl group by phosphorolysis, increasing its activity. The regulatory region of GlnE binds the signal transduction protein PII (GlnB) which indicates the nitrogen status of the cell.</text>
</comment>
<dbReference type="PANTHER" id="PTHR30621">
    <property type="entry name" value="GLUTAMINE SYNTHETASE ADENYLYLTRANSFERASE"/>
    <property type="match status" value="1"/>
</dbReference>
<dbReference type="Pfam" id="PF03710">
    <property type="entry name" value="GlnE"/>
    <property type="match status" value="2"/>
</dbReference>
<dbReference type="GO" id="GO:0000820">
    <property type="term" value="P:regulation of glutamine family amino acid metabolic process"/>
    <property type="evidence" value="ECO:0007669"/>
    <property type="project" value="UniProtKB-UniRule"/>
</dbReference>
<dbReference type="STRING" id="757424.Hsero_1420"/>
<reference evidence="10 11" key="1">
    <citation type="submission" date="2010-04" db="EMBL/GenBank/DDBJ databases">
        <title>The genome of Herbaspirillum seropedicae SmR1, an endophytic, nitrogen-fixing, plant-growth promoting beta-Proteobacteria.</title>
        <authorList>
            <person name="Pedrosa F.O."/>
            <person name="Monteiro R.A."/>
            <person name="Wassem R."/>
            <person name="Cruz L.M."/>
            <person name="Ayub R.A."/>
            <person name="Colauto N.B."/>
            <person name="Fernandez M.A."/>
            <person name="Fungaro M.H.P."/>
            <person name="Grisard E.C."/>
            <person name="Hungria M."/>
            <person name="Madeira H.M.F."/>
            <person name="Nodari R.O."/>
            <person name="Osaku C.A."/>
            <person name="Petzl-Erler M.L."/>
            <person name="Terenzi H."/>
            <person name="Vieira L.G.E."/>
            <person name="Almeida M.I.M."/>
            <person name="Alves L.R."/>
            <person name="Arantes O.M.N."/>
            <person name="Balsanelli E."/>
            <person name="Barcellos F.G."/>
            <person name="Baura V.A."/>
            <person name="Binde D.R."/>
            <person name="Campo R.J."/>
            <person name="Chubatsu L.S."/>
            <person name="Chueire L.M.O."/>
            <person name="Ciferri R.R."/>
            <person name="Correa L.C."/>
            <person name="da Conceicao Silva J.L."/>
            <person name="Dabul A.N.G."/>
            <person name="Dambros B.P."/>
            <person name="Faoro H."/>
            <person name="Favetti A."/>
            <person name="Friedermann G."/>
            <person name="Furlaneto M.C."/>
            <person name="Gasques L.S."/>
            <person name="Gimenes C.C.T."/>
            <person name="Gioppo N.M.R."/>
            <person name="Glienke-Blanco C."/>
            <person name="Godoy L.P."/>
            <person name="Guerra M.P."/>
            <person name="Karp S."/>
            <person name="Kava-Cordeiro V."/>
            <person name="Margarido V.P."/>
            <person name="Mathioni S.M."/>
            <person name="Menck-Soares M.A."/>
            <person name="Murace N.K."/>
            <person name="Nicolas M.F."/>
            <person name="Oliveira C.E.C."/>
            <person name="Pagnan N.A.B."/>
            <person name="Pamphile J.A."/>
            <person name="Patussi E.V."/>
            <person name="Pereira L.F.P."/>
            <person name="Pereira-Ferrari L."/>
            <person name="Pinto F.G.S."/>
            <person name="Precoma C."/>
            <person name="Prioli A.J."/>
            <person name="Prioli S.M.A.P."/>
            <person name="Raittz R.T."/>
            <person name="Ramos H.J.O."/>
            <person name="Ribeiro E.M.S.F."/>
            <person name="Rigo L.U."/>
            <person name="Rocha C.L.M.S.C."/>
            <person name="Rocha S.N."/>
            <person name="Santos K."/>
            <person name="Satori D."/>
            <person name="Silva A.G."/>
            <person name="Simao R.C.G."/>
            <person name="Soares M.A.M."/>
            <person name="Souza E.M."/>
            <person name="Steffens M.B.R."/>
            <person name="Steindel M."/>
            <person name="Tadra-Sfeir M.Z."/>
            <person name="Takahashi E.K."/>
            <person name="Torres R.A."/>
            <person name="Valle J.S."/>
            <person name="Vernal J.I."/>
            <person name="Vilas-Boas L.A."/>
            <person name="Watanabe M.A.E."/>
            <person name="Weiss V.A."/>
            <person name="Yates M.A."/>
            <person name="Souza E.M."/>
        </authorList>
    </citation>
    <scope>NUCLEOTIDE SEQUENCE [LARGE SCALE GENOMIC DNA]</scope>
    <source>
        <strain evidence="10 11">SmR1</strain>
    </source>
</reference>
<keyword evidence="2 7" id="KW-0548">Nucleotidyltransferase</keyword>
<evidence type="ECO:0000256" key="1">
    <source>
        <dbReference type="ARBA" id="ARBA00022679"/>
    </source>
</evidence>
<dbReference type="Proteomes" id="UP000000329">
    <property type="component" value="Chromosome"/>
</dbReference>
<evidence type="ECO:0000256" key="5">
    <source>
        <dbReference type="ARBA" id="ARBA00022842"/>
    </source>
</evidence>
<dbReference type="SUPFAM" id="SSF81593">
    <property type="entry name" value="Nucleotidyltransferase substrate binding subunit/domain"/>
    <property type="match status" value="2"/>
</dbReference>
<dbReference type="GO" id="GO:0000287">
    <property type="term" value="F:magnesium ion binding"/>
    <property type="evidence" value="ECO:0007669"/>
    <property type="project" value="UniProtKB-UniRule"/>
</dbReference>
<dbReference type="eggNOG" id="COG1391">
    <property type="taxonomic scope" value="Bacteria"/>
</dbReference>